<evidence type="ECO:0000256" key="6">
    <source>
        <dbReference type="ARBA" id="ARBA00023242"/>
    </source>
</evidence>
<dbReference type="Gene3D" id="1.10.10.1180">
    <property type="entry name" value="MAN1, winged-helix domain"/>
    <property type="match status" value="1"/>
</dbReference>
<dbReference type="GO" id="GO:0034399">
    <property type="term" value="C:nuclear periphery"/>
    <property type="evidence" value="ECO:0007669"/>
    <property type="project" value="TreeGrafter"/>
</dbReference>
<evidence type="ECO:0000313" key="10">
    <source>
        <dbReference type="EMBL" id="KAE9459328.1"/>
    </source>
</evidence>
<organism evidence="10 11">
    <name type="scientific">Rhododendron williamsianum</name>
    <dbReference type="NCBI Taxonomy" id="262921"/>
    <lineage>
        <taxon>Eukaryota</taxon>
        <taxon>Viridiplantae</taxon>
        <taxon>Streptophyta</taxon>
        <taxon>Embryophyta</taxon>
        <taxon>Tracheophyta</taxon>
        <taxon>Spermatophyta</taxon>
        <taxon>Magnoliopsida</taxon>
        <taxon>eudicotyledons</taxon>
        <taxon>Gunneridae</taxon>
        <taxon>Pentapetalae</taxon>
        <taxon>asterids</taxon>
        <taxon>Ericales</taxon>
        <taxon>Ericaceae</taxon>
        <taxon>Ericoideae</taxon>
        <taxon>Rhodoreae</taxon>
        <taxon>Rhododendron</taxon>
    </lineage>
</organism>
<dbReference type="InterPro" id="IPR041885">
    <property type="entry name" value="MAN1_winged_helix_dom"/>
</dbReference>
<gene>
    <name evidence="10" type="ORF">C3L33_08756</name>
</gene>
<dbReference type="GO" id="GO:0003682">
    <property type="term" value="F:chromatin binding"/>
    <property type="evidence" value="ECO:0007669"/>
    <property type="project" value="InterPro"/>
</dbReference>
<feature type="non-terminal residue" evidence="10">
    <location>
        <position position="1"/>
    </location>
</feature>
<accession>A0A6A4LYC5</accession>
<dbReference type="InterPro" id="IPR044780">
    <property type="entry name" value="Heh2/Src1"/>
</dbReference>
<dbReference type="GO" id="GO:0005783">
    <property type="term" value="C:endoplasmic reticulum"/>
    <property type="evidence" value="ECO:0007669"/>
    <property type="project" value="TreeGrafter"/>
</dbReference>
<evidence type="ECO:0000313" key="11">
    <source>
        <dbReference type="Proteomes" id="UP000428333"/>
    </source>
</evidence>
<evidence type="ECO:0000256" key="8">
    <source>
        <dbReference type="SAM" id="Phobius"/>
    </source>
</evidence>
<evidence type="ECO:0000256" key="3">
    <source>
        <dbReference type="ARBA" id="ARBA00022692"/>
    </source>
</evidence>
<dbReference type="PANTHER" id="PTHR47808:SF2">
    <property type="entry name" value="LEM DOMAIN-CONTAINING PROTEIN 2"/>
    <property type="match status" value="1"/>
</dbReference>
<dbReference type="AlphaFoldDB" id="A0A6A4LYC5"/>
<evidence type="ECO:0000256" key="2">
    <source>
        <dbReference type="ARBA" id="ARBA00022553"/>
    </source>
</evidence>
<protein>
    <recommendedName>
        <fullName evidence="9">Man1/Src1-like C-terminal domain-containing protein</fullName>
    </recommendedName>
</protein>
<evidence type="ECO:0000256" key="5">
    <source>
        <dbReference type="ARBA" id="ARBA00023136"/>
    </source>
</evidence>
<feature type="transmembrane region" description="Helical" evidence="8">
    <location>
        <begin position="46"/>
        <end position="67"/>
    </location>
</feature>
<comment type="caution">
    <text evidence="10">The sequence shown here is derived from an EMBL/GenBank/DDBJ whole genome shotgun (WGS) entry which is preliminary data.</text>
</comment>
<feature type="region of interest" description="Disordered" evidence="7">
    <location>
        <begin position="1"/>
        <end position="30"/>
    </location>
</feature>
<feature type="compositionally biased region" description="Basic residues" evidence="7">
    <location>
        <begin position="1"/>
        <end position="19"/>
    </location>
</feature>
<proteinExistence type="predicted"/>
<dbReference type="Proteomes" id="UP000428333">
    <property type="component" value="Linkage Group LG05"/>
</dbReference>
<dbReference type="PANTHER" id="PTHR47808">
    <property type="entry name" value="INNER NUCLEAR MEMBRANE PROTEIN HEH2-RELATED"/>
    <property type="match status" value="1"/>
</dbReference>
<keyword evidence="11" id="KW-1185">Reference proteome</keyword>
<evidence type="ECO:0000259" key="9">
    <source>
        <dbReference type="Pfam" id="PF09402"/>
    </source>
</evidence>
<keyword evidence="6" id="KW-0539">Nucleus</keyword>
<evidence type="ECO:0000256" key="7">
    <source>
        <dbReference type="SAM" id="MobiDB-lite"/>
    </source>
</evidence>
<name>A0A6A4LYC5_9ERIC</name>
<dbReference type="InterPro" id="IPR018996">
    <property type="entry name" value="Man1/Src1-like_C"/>
</dbReference>
<evidence type="ECO:0000256" key="1">
    <source>
        <dbReference type="ARBA" id="ARBA00004540"/>
    </source>
</evidence>
<dbReference type="OrthoDB" id="341403at2759"/>
<dbReference type="EMBL" id="QEFC01001174">
    <property type="protein sequence ID" value="KAE9459328.1"/>
    <property type="molecule type" value="Genomic_DNA"/>
</dbReference>
<dbReference type="GO" id="GO:0071763">
    <property type="term" value="P:nuclear membrane organization"/>
    <property type="evidence" value="ECO:0007669"/>
    <property type="project" value="TreeGrafter"/>
</dbReference>
<feature type="domain" description="Man1/Src1-like C-terminal" evidence="9">
    <location>
        <begin position="118"/>
        <end position="379"/>
    </location>
</feature>
<comment type="subcellular location">
    <subcellularLocation>
        <location evidence="1">Nucleus inner membrane</location>
    </subcellularLocation>
</comment>
<feature type="transmembrane region" description="Helical" evidence="8">
    <location>
        <begin position="269"/>
        <end position="287"/>
    </location>
</feature>
<keyword evidence="2" id="KW-0597">Phosphoprotein</keyword>
<keyword evidence="4 8" id="KW-1133">Transmembrane helix</keyword>
<sequence length="463" mass="52601">MASPPKKRPKPTTNKHRKSPPPSSSSSHTLLIKEPPPNLFPSASEFLRLIAVVAIAASVAFACNYVVSFLNRQPKPFCDSIADFDYSISVRVSLLLEEIGDLWGGVSSRGFDWGCNGLLDSCEPCPSNGECYEGKLECAHGYRKHGKLCVEDGEINETAKKLSELVETRVCEAYAQFLCEGTGLNNVLVFQIQEDKLWNDVDEFKLMENQGLDGPIYMYAKKRAIEMVGELLETRKNDEGVKELKCPDLLVEYYKPITCHVQQWIAKHAFILVPLCALLIGSIWLWLKVQRRCYLSTRAENLYHQVCEILEEHALVARSLNGEGEPWVVASWLRDHLLLPKERKDMTLWQKVEELVQEDSRLDRYPKLVKGESKVVWEWQVEGSLSSSKKRKKAEESKLKLSEGITPSLNQQNYGLKGGDWVNSITTSVHAITVFGQNKRHRRYITDKASYEVERVPCRSQKP</sequence>
<evidence type="ECO:0000256" key="4">
    <source>
        <dbReference type="ARBA" id="ARBA00022989"/>
    </source>
</evidence>
<keyword evidence="3 8" id="KW-0812">Transmembrane</keyword>
<dbReference type="GO" id="GO:0005637">
    <property type="term" value="C:nuclear inner membrane"/>
    <property type="evidence" value="ECO:0007669"/>
    <property type="project" value="UniProtKB-SubCell"/>
</dbReference>
<dbReference type="Pfam" id="PF09402">
    <property type="entry name" value="MSC"/>
    <property type="match status" value="1"/>
</dbReference>
<reference evidence="10 11" key="1">
    <citation type="journal article" date="2019" name="Genome Biol. Evol.">
        <title>The Rhododendron genome and chromosomal organization provide insight into shared whole-genome duplications across the heath family (Ericaceae).</title>
        <authorList>
            <person name="Soza V.L."/>
            <person name="Lindsley D."/>
            <person name="Waalkes A."/>
            <person name="Ramage E."/>
            <person name="Patwardhan R.P."/>
            <person name="Burton J.N."/>
            <person name="Adey A."/>
            <person name="Kumar A."/>
            <person name="Qiu R."/>
            <person name="Shendure J."/>
            <person name="Hall B."/>
        </authorList>
    </citation>
    <scope>NUCLEOTIDE SEQUENCE [LARGE SCALE GENOMIC DNA]</scope>
    <source>
        <strain evidence="10">RSF 1966-606</strain>
    </source>
</reference>
<keyword evidence="5 8" id="KW-0472">Membrane</keyword>